<organism evidence="2 3">
    <name type="scientific">Nesterenkonia aethiopica</name>
    <dbReference type="NCBI Taxonomy" id="269144"/>
    <lineage>
        <taxon>Bacteria</taxon>
        <taxon>Bacillati</taxon>
        <taxon>Actinomycetota</taxon>
        <taxon>Actinomycetes</taxon>
        <taxon>Micrococcales</taxon>
        <taxon>Micrococcaceae</taxon>
        <taxon>Nesterenkonia</taxon>
    </lineage>
</organism>
<evidence type="ECO:0000256" key="1">
    <source>
        <dbReference type="SAM" id="MobiDB-lite"/>
    </source>
</evidence>
<proteinExistence type="predicted"/>
<dbReference type="Pfam" id="PF13489">
    <property type="entry name" value="Methyltransf_23"/>
    <property type="match status" value="1"/>
</dbReference>
<gene>
    <name evidence="2" type="ORF">GCM10010529_17460</name>
</gene>
<evidence type="ECO:0008006" key="4">
    <source>
        <dbReference type="Google" id="ProtNLM"/>
    </source>
</evidence>
<dbReference type="Gene3D" id="3.40.50.150">
    <property type="entry name" value="Vaccinia Virus protein VP39"/>
    <property type="match status" value="1"/>
</dbReference>
<keyword evidence="3" id="KW-1185">Reference proteome</keyword>
<dbReference type="EMBL" id="BAAAVT010000010">
    <property type="protein sequence ID" value="GAA3065014.1"/>
    <property type="molecule type" value="Genomic_DNA"/>
</dbReference>
<feature type="compositionally biased region" description="Polar residues" evidence="1">
    <location>
        <begin position="245"/>
        <end position="254"/>
    </location>
</feature>
<protein>
    <recommendedName>
        <fullName evidence="4">Methyltransferase domain-containing protein</fullName>
    </recommendedName>
</protein>
<reference evidence="3" key="1">
    <citation type="journal article" date="2019" name="Int. J. Syst. Evol. Microbiol.">
        <title>The Global Catalogue of Microorganisms (GCM) 10K type strain sequencing project: providing services to taxonomists for standard genome sequencing and annotation.</title>
        <authorList>
            <consortium name="The Broad Institute Genomics Platform"/>
            <consortium name="The Broad Institute Genome Sequencing Center for Infectious Disease"/>
            <person name="Wu L."/>
            <person name="Ma J."/>
        </authorList>
    </citation>
    <scope>NUCLEOTIDE SEQUENCE [LARGE SCALE GENOMIC DNA]</scope>
    <source>
        <strain evidence="3">JCM 14309</strain>
    </source>
</reference>
<dbReference type="CDD" id="cd02440">
    <property type="entry name" value="AdoMet_MTases"/>
    <property type="match status" value="1"/>
</dbReference>
<comment type="caution">
    <text evidence="2">The sequence shown here is derived from an EMBL/GenBank/DDBJ whole genome shotgun (WGS) entry which is preliminary data.</text>
</comment>
<evidence type="ECO:0000313" key="3">
    <source>
        <dbReference type="Proteomes" id="UP001500236"/>
    </source>
</evidence>
<sequence length="254" mass="27363">MPGSQLDEYELIGELHDLFLSEETWSPIRPVLQALFGELGDSAVVMDIGAGTGLGVDALARVFDGRITAVEPSAMMRAGLLTRISTDEDLAGRVRIIAEPAPAAFAQLTGPIDGFLCTHMLGHLSSHQRREMFAQLEQRMAPGASGLVTADRHLAPPSGQSVEQHRRLGGLDYVARFLPQPDGLVQRYEVRDGGTVLRSVEAASRWQPVTQAALAAEAAPAGFELVSRGDGLATLRRSPFRTPPRTAQPTGRRH</sequence>
<dbReference type="RefSeq" id="WP_344681642.1">
    <property type="nucleotide sequence ID" value="NZ_BAAAVT010000010.1"/>
</dbReference>
<dbReference type="Proteomes" id="UP001500236">
    <property type="component" value="Unassembled WGS sequence"/>
</dbReference>
<dbReference type="SUPFAM" id="SSF53335">
    <property type="entry name" value="S-adenosyl-L-methionine-dependent methyltransferases"/>
    <property type="match status" value="1"/>
</dbReference>
<name>A0ABP6M136_9MICC</name>
<dbReference type="InterPro" id="IPR029063">
    <property type="entry name" value="SAM-dependent_MTases_sf"/>
</dbReference>
<accession>A0ABP6M136</accession>
<feature type="region of interest" description="Disordered" evidence="1">
    <location>
        <begin position="235"/>
        <end position="254"/>
    </location>
</feature>
<evidence type="ECO:0000313" key="2">
    <source>
        <dbReference type="EMBL" id="GAA3065014.1"/>
    </source>
</evidence>